<organism evidence="1 2">
    <name type="scientific">Tenacibaculum singaporense</name>
    <dbReference type="NCBI Taxonomy" id="2358479"/>
    <lineage>
        <taxon>Bacteria</taxon>
        <taxon>Pseudomonadati</taxon>
        <taxon>Bacteroidota</taxon>
        <taxon>Flavobacteriia</taxon>
        <taxon>Flavobacteriales</taxon>
        <taxon>Flavobacteriaceae</taxon>
        <taxon>Tenacibaculum</taxon>
    </lineage>
</organism>
<protein>
    <submittedName>
        <fullName evidence="1">Uncharacterized protein</fullName>
    </submittedName>
</protein>
<dbReference type="Proteomes" id="UP000274593">
    <property type="component" value="Chromosome"/>
</dbReference>
<proteinExistence type="predicted"/>
<reference evidence="1 2" key="1">
    <citation type="submission" date="2018-09" db="EMBL/GenBank/DDBJ databases">
        <title>Insights into the microbiota of Asian seabass (Lates calcarifer) with tenacibaculosis symptoms and description of sp. nov. Tenacibaculum singaporense.</title>
        <authorList>
            <person name="Miyake S."/>
            <person name="Soh M."/>
            <person name="Azman M.N."/>
            <person name="Ngoh S.Y."/>
            <person name="Orban L."/>
        </authorList>
    </citation>
    <scope>NUCLEOTIDE SEQUENCE [LARGE SCALE GENOMIC DNA]</scope>
    <source>
        <strain evidence="1 2">DSM 106434</strain>
    </source>
</reference>
<keyword evidence="2" id="KW-1185">Reference proteome</keyword>
<dbReference type="KEGG" id="tsig:D6T69_08360"/>
<accession>A0A3S8R704</accession>
<name>A0A3S8R704_9FLAO</name>
<dbReference type="RefSeq" id="WP_125067310.1">
    <property type="nucleotide sequence ID" value="NZ_CP032548.1"/>
</dbReference>
<evidence type="ECO:0000313" key="2">
    <source>
        <dbReference type="Proteomes" id="UP000274593"/>
    </source>
</evidence>
<sequence length="73" mass="8302">MIKRLQIVGLFFISVLLTECSTDTDGIEEQETKTEWKCGVHNGKQLWTGPKGGCYYYNSNGNKTYVDRSECNC</sequence>
<dbReference type="AlphaFoldDB" id="A0A3S8R704"/>
<dbReference type="EMBL" id="CP032548">
    <property type="protein sequence ID" value="AZJ35534.1"/>
    <property type="molecule type" value="Genomic_DNA"/>
</dbReference>
<evidence type="ECO:0000313" key="1">
    <source>
        <dbReference type="EMBL" id="AZJ35534.1"/>
    </source>
</evidence>
<gene>
    <name evidence="1" type="ORF">D6T69_08360</name>
</gene>